<dbReference type="Gene3D" id="1.10.287.1060">
    <property type="entry name" value="ESAT-6-like"/>
    <property type="match status" value="1"/>
</dbReference>
<gene>
    <name evidence="1" type="ORF">O6P37_15060</name>
</gene>
<name>A0ABT4PUF8_9MYCO</name>
<accession>A0ABT4PUF8</accession>
<proteinExistence type="predicted"/>
<organism evidence="1 2">
    <name type="scientific">Mycobacterium hippophais</name>
    <dbReference type="NCBI Taxonomy" id="3016340"/>
    <lineage>
        <taxon>Bacteria</taxon>
        <taxon>Bacillati</taxon>
        <taxon>Actinomycetota</taxon>
        <taxon>Actinomycetes</taxon>
        <taxon>Mycobacteriales</taxon>
        <taxon>Mycobacteriaceae</taxon>
        <taxon>Mycobacterium</taxon>
    </lineage>
</organism>
<protein>
    <submittedName>
        <fullName evidence="1">WXG100 family type VII secretion target</fullName>
    </submittedName>
</protein>
<dbReference type="Proteomes" id="UP001142153">
    <property type="component" value="Unassembled WGS sequence"/>
</dbReference>
<reference evidence="1" key="1">
    <citation type="submission" date="2022-12" db="EMBL/GenBank/DDBJ databases">
        <authorList>
            <person name="Deng Y."/>
            <person name="Zhang Y.-Q."/>
        </authorList>
    </citation>
    <scope>NUCLEOTIDE SEQUENCE</scope>
    <source>
        <strain evidence="1">CPCC 205372</strain>
    </source>
</reference>
<evidence type="ECO:0000313" key="1">
    <source>
        <dbReference type="EMBL" id="MCZ8380191.1"/>
    </source>
</evidence>
<keyword evidence="2" id="KW-1185">Reference proteome</keyword>
<sequence>MALQLTPQEAAAKIVAIDESMARARSLVAKLQSETDTMLGSSWHGVSAGKFGNTQTANHDDYNVLIQTLTDVAEKGKTHIQRISTTDEG</sequence>
<dbReference type="InterPro" id="IPR036689">
    <property type="entry name" value="ESAT-6-like_sf"/>
</dbReference>
<dbReference type="EMBL" id="JAPZPY010000006">
    <property type="protein sequence ID" value="MCZ8380191.1"/>
    <property type="molecule type" value="Genomic_DNA"/>
</dbReference>
<comment type="caution">
    <text evidence="1">The sequence shown here is derived from an EMBL/GenBank/DDBJ whole genome shotgun (WGS) entry which is preliminary data.</text>
</comment>
<dbReference type="InterPro" id="IPR010310">
    <property type="entry name" value="T7SS_ESAT-6-like"/>
</dbReference>
<dbReference type="RefSeq" id="WP_269894847.1">
    <property type="nucleotide sequence ID" value="NZ_JAPZPY010000006.1"/>
</dbReference>
<evidence type="ECO:0000313" key="2">
    <source>
        <dbReference type="Proteomes" id="UP001142153"/>
    </source>
</evidence>
<dbReference type="SUPFAM" id="SSF140453">
    <property type="entry name" value="EsxAB dimer-like"/>
    <property type="match status" value="1"/>
</dbReference>
<dbReference type="Pfam" id="PF06013">
    <property type="entry name" value="WXG100"/>
    <property type="match status" value="1"/>
</dbReference>